<evidence type="ECO:0000256" key="8">
    <source>
        <dbReference type="RuleBase" id="RU364100"/>
    </source>
</evidence>
<dbReference type="RefSeq" id="WP_151177617.1">
    <property type="nucleotide sequence ID" value="NZ_CP042906.1"/>
</dbReference>
<organism evidence="9 10">
    <name type="scientific">Hypericibacter terrae</name>
    <dbReference type="NCBI Taxonomy" id="2602015"/>
    <lineage>
        <taxon>Bacteria</taxon>
        <taxon>Pseudomonadati</taxon>
        <taxon>Pseudomonadota</taxon>
        <taxon>Alphaproteobacteria</taxon>
        <taxon>Rhodospirillales</taxon>
        <taxon>Dongiaceae</taxon>
        <taxon>Hypericibacter</taxon>
    </lineage>
</organism>
<dbReference type="GO" id="GO:0003697">
    <property type="term" value="F:single-stranded DNA binding"/>
    <property type="evidence" value="ECO:0007669"/>
    <property type="project" value="InterPro"/>
</dbReference>
<evidence type="ECO:0000313" key="9">
    <source>
        <dbReference type="EMBL" id="QEX17348.1"/>
    </source>
</evidence>
<evidence type="ECO:0000256" key="6">
    <source>
        <dbReference type="ARBA" id="ARBA00023125"/>
    </source>
</evidence>
<accession>A0A5J6MIQ9</accession>
<evidence type="ECO:0000313" key="10">
    <source>
        <dbReference type="Proteomes" id="UP000326202"/>
    </source>
</evidence>
<sequence length="222" mass="25018">MLSRFVQRLTRDEVARFYLLAGSRMPARYRPHYNIAPSQTCLILRLDGDQRYGSMSRWGLIPFHFEGRSRKSLTLVSAEAAAGPSFENAFRGRRCLVPCGGFYGWRSAPEGCSQPYLIDMADGSPFAMAGLWETWVDPRSRSNVTTFAIVMTEANDLTSPIMPQMPVIVAPQHWSRWLDAGSTQAARDMLRPYPAAKMRAFRVSSQVNDRKRNGPELIAPLN</sequence>
<dbReference type="GO" id="GO:0008233">
    <property type="term" value="F:peptidase activity"/>
    <property type="evidence" value="ECO:0007669"/>
    <property type="project" value="UniProtKB-KW"/>
</dbReference>
<dbReference type="KEGG" id="htq:FRZ44_26460"/>
<evidence type="ECO:0000256" key="7">
    <source>
        <dbReference type="ARBA" id="ARBA00023239"/>
    </source>
</evidence>
<keyword evidence="6" id="KW-0238">DNA-binding</keyword>
<evidence type="ECO:0000256" key="5">
    <source>
        <dbReference type="ARBA" id="ARBA00023124"/>
    </source>
</evidence>
<evidence type="ECO:0000256" key="3">
    <source>
        <dbReference type="ARBA" id="ARBA00022763"/>
    </source>
</evidence>
<dbReference type="InterPro" id="IPR036590">
    <property type="entry name" value="SRAP-like"/>
</dbReference>
<keyword evidence="10" id="KW-1185">Reference proteome</keyword>
<keyword evidence="4 8" id="KW-0378">Hydrolase</keyword>
<dbReference type="PANTHER" id="PTHR13604:SF0">
    <property type="entry name" value="ABASIC SITE PROCESSING PROTEIN HMCES"/>
    <property type="match status" value="1"/>
</dbReference>
<dbReference type="GO" id="GO:0006508">
    <property type="term" value="P:proteolysis"/>
    <property type="evidence" value="ECO:0007669"/>
    <property type="project" value="UniProtKB-KW"/>
</dbReference>
<proteinExistence type="inferred from homology"/>
<keyword evidence="7" id="KW-0456">Lyase</keyword>
<dbReference type="InterPro" id="IPR003738">
    <property type="entry name" value="SRAP"/>
</dbReference>
<dbReference type="GO" id="GO:0106300">
    <property type="term" value="P:protein-DNA covalent cross-linking repair"/>
    <property type="evidence" value="ECO:0007669"/>
    <property type="project" value="InterPro"/>
</dbReference>
<dbReference type="EMBL" id="CP042906">
    <property type="protein sequence ID" value="QEX17348.1"/>
    <property type="molecule type" value="Genomic_DNA"/>
</dbReference>
<dbReference type="PANTHER" id="PTHR13604">
    <property type="entry name" value="DC12-RELATED"/>
    <property type="match status" value="1"/>
</dbReference>
<dbReference type="GO" id="GO:0016829">
    <property type="term" value="F:lyase activity"/>
    <property type="evidence" value="ECO:0007669"/>
    <property type="project" value="UniProtKB-KW"/>
</dbReference>
<dbReference type="SUPFAM" id="SSF143081">
    <property type="entry name" value="BB1717-like"/>
    <property type="match status" value="1"/>
</dbReference>
<dbReference type="Proteomes" id="UP000326202">
    <property type="component" value="Chromosome"/>
</dbReference>
<gene>
    <name evidence="9" type="ORF">FRZ44_26460</name>
</gene>
<keyword evidence="5" id="KW-0190">Covalent protein-DNA linkage</keyword>
<evidence type="ECO:0000256" key="1">
    <source>
        <dbReference type="ARBA" id="ARBA00008136"/>
    </source>
</evidence>
<name>A0A5J6MIQ9_9PROT</name>
<evidence type="ECO:0000256" key="4">
    <source>
        <dbReference type="ARBA" id="ARBA00022801"/>
    </source>
</evidence>
<dbReference type="OrthoDB" id="9782620at2"/>
<comment type="similarity">
    <text evidence="1 8">Belongs to the SOS response-associated peptidase family.</text>
</comment>
<keyword evidence="3" id="KW-0227">DNA damage</keyword>
<dbReference type="Pfam" id="PF02586">
    <property type="entry name" value="SRAP"/>
    <property type="match status" value="1"/>
</dbReference>
<dbReference type="Gene3D" id="3.90.1680.10">
    <property type="entry name" value="SOS response associated peptidase-like"/>
    <property type="match status" value="1"/>
</dbReference>
<protein>
    <recommendedName>
        <fullName evidence="8">Abasic site processing protein</fullName>
        <ecNumber evidence="8">3.4.-.-</ecNumber>
    </recommendedName>
</protein>
<evidence type="ECO:0000256" key="2">
    <source>
        <dbReference type="ARBA" id="ARBA00022670"/>
    </source>
</evidence>
<dbReference type="EC" id="3.4.-.-" evidence="8"/>
<dbReference type="AlphaFoldDB" id="A0A5J6MIQ9"/>
<reference evidence="9 10" key="1">
    <citation type="submission" date="2019-08" db="EMBL/GenBank/DDBJ databases">
        <title>Hyperibacter terrae gen. nov., sp. nov. and Hyperibacter viscosus sp. nov., two new members in the family Rhodospirillaceae isolated from the rhizosphere of Hypericum perforatum.</title>
        <authorList>
            <person name="Noviana Z."/>
        </authorList>
    </citation>
    <scope>NUCLEOTIDE SEQUENCE [LARGE SCALE GENOMIC DNA]</scope>
    <source>
        <strain evidence="9 10">R5913</strain>
    </source>
</reference>
<keyword evidence="2 8" id="KW-0645">Protease</keyword>